<reference evidence="6" key="2">
    <citation type="submission" date="2015-07" db="EMBL/GenBank/DDBJ databases">
        <title>Epidemiology of Coli Surface Antigen 23 'like' orthologs from Escherichia coli isolates from Kenya.</title>
        <authorList>
            <person name="Njoroge S.M."/>
            <person name="Boinett C.J."/>
            <person name="Thomson N.R."/>
            <person name="Kariuki S."/>
        </authorList>
    </citation>
    <scope>NUCLEOTIDE SEQUENCE</scope>
    <source>
        <strain evidence="6">3140</strain>
    </source>
</reference>
<proteinExistence type="inferred from homology"/>
<name>A0A0H5S092_ECOLX</name>
<reference evidence="6" key="1">
    <citation type="submission" date="2015-06" db="EMBL/GenBank/DDBJ databases">
        <authorList>
            <consortium name="Pathogen Informatics"/>
        </authorList>
    </citation>
    <scope>NUCLEOTIDE SEQUENCE</scope>
    <source>
        <strain evidence="6">3140</strain>
    </source>
</reference>
<dbReference type="InterPro" id="IPR003467">
    <property type="entry name" value="Fimbrial_K88_FaeH"/>
</dbReference>
<dbReference type="GO" id="GO:0009289">
    <property type="term" value="C:pilus"/>
    <property type="evidence" value="ECO:0007669"/>
    <property type="project" value="UniProtKB-SubCell"/>
</dbReference>
<evidence type="ECO:0000256" key="3">
    <source>
        <dbReference type="ARBA" id="ARBA00023263"/>
    </source>
</evidence>
<organism evidence="6">
    <name type="scientific">Escherichia coli</name>
    <dbReference type="NCBI Taxonomy" id="562"/>
    <lineage>
        <taxon>Bacteria</taxon>
        <taxon>Pseudomonadati</taxon>
        <taxon>Pseudomonadota</taxon>
        <taxon>Gammaproteobacteria</taxon>
        <taxon>Enterobacterales</taxon>
        <taxon>Enterobacteriaceae</taxon>
        <taxon>Escherichia</taxon>
    </lineage>
</organism>
<dbReference type="RefSeq" id="WP_130563097.1">
    <property type="nucleotide sequence ID" value="NZ_SHIR01000041.1"/>
</dbReference>
<dbReference type="EMBL" id="LN870275">
    <property type="protein sequence ID" value="CRZ21540.2"/>
    <property type="molecule type" value="Genomic_DNA"/>
</dbReference>
<evidence type="ECO:0000313" key="6">
    <source>
        <dbReference type="EMBL" id="CRZ21540.2"/>
    </source>
</evidence>
<accession>A0A0H5S092</accession>
<evidence type="ECO:0000256" key="4">
    <source>
        <dbReference type="ARBA" id="ARBA00049989"/>
    </source>
</evidence>
<keyword evidence="3" id="KW-0281">Fimbrium</keyword>
<comment type="similarity">
    <text evidence="4">Belongs to the fimbrial K88 protein family.</text>
</comment>
<evidence type="ECO:0000256" key="2">
    <source>
        <dbReference type="ARBA" id="ARBA00022729"/>
    </source>
</evidence>
<comment type="subcellular location">
    <subcellularLocation>
        <location evidence="1">Fimbrium</location>
    </subcellularLocation>
</comment>
<evidence type="ECO:0008006" key="7">
    <source>
        <dbReference type="Google" id="ProtNLM"/>
    </source>
</evidence>
<protein>
    <recommendedName>
        <fullName evidence="7">Fimbrial protein</fullName>
    </recommendedName>
</protein>
<sequence length="259" mass="26170">MKKTLIALAVVASTAVSGSAIADSWITGGTGGTVEMGGTVTIVADSNSPWAVKTGAVVNNLDANIVAGGTVATVALGTDISILSIRSDQIFKGRVGIAPQIDYGGAVDIDSFSKGYAPLTLEVKNSKDEKIGTAKTSIFAVALVSNVYSSGGGGRSSMYAPKTGYAFWGGVAKSKDLAAPYNRASFSFVTEAAANYSEQGVSVAPGFGAGSVSSPSSTYSGFYASGIEKSKTIVITLDEPATSSAISWKASLPVTVSYA</sequence>
<keyword evidence="2 5" id="KW-0732">Signal</keyword>
<feature type="chain" id="PRO_5005443180" description="Fimbrial protein" evidence="5">
    <location>
        <begin position="23"/>
        <end position="259"/>
    </location>
</feature>
<evidence type="ECO:0000256" key="5">
    <source>
        <dbReference type="SAM" id="SignalP"/>
    </source>
</evidence>
<dbReference type="AlphaFoldDB" id="A0A0H5S092"/>
<evidence type="ECO:0000256" key="1">
    <source>
        <dbReference type="ARBA" id="ARBA00004561"/>
    </source>
</evidence>
<dbReference type="Pfam" id="PF02432">
    <property type="entry name" value="Fimbrial_K88"/>
    <property type="match status" value="1"/>
</dbReference>
<feature type="signal peptide" evidence="5">
    <location>
        <begin position="1"/>
        <end position="22"/>
    </location>
</feature>
<dbReference type="GO" id="GO:0007155">
    <property type="term" value="P:cell adhesion"/>
    <property type="evidence" value="ECO:0007669"/>
    <property type="project" value="InterPro"/>
</dbReference>